<proteinExistence type="predicted"/>
<dbReference type="EMBL" id="FOJG01000001">
    <property type="protein sequence ID" value="SEW16504.1"/>
    <property type="molecule type" value="Genomic_DNA"/>
</dbReference>
<dbReference type="Proteomes" id="UP000199310">
    <property type="component" value="Unassembled WGS sequence"/>
</dbReference>
<reference evidence="2" key="1">
    <citation type="submission" date="2016-10" db="EMBL/GenBank/DDBJ databases">
        <authorList>
            <person name="Varghese N."/>
            <person name="Submissions S."/>
        </authorList>
    </citation>
    <scope>NUCLEOTIDE SEQUENCE [LARGE SCALE GENOMIC DNA]</scope>
    <source>
        <strain evidence="2">DSM 3695</strain>
    </source>
</reference>
<name>A0A1I0PQ21_9BACT</name>
<keyword evidence="2" id="KW-1185">Reference proteome</keyword>
<dbReference type="AlphaFoldDB" id="A0A1I0PQ21"/>
<organism evidence="1 2">
    <name type="scientific">Chitinophaga arvensicola</name>
    <dbReference type="NCBI Taxonomy" id="29529"/>
    <lineage>
        <taxon>Bacteria</taxon>
        <taxon>Pseudomonadati</taxon>
        <taxon>Bacteroidota</taxon>
        <taxon>Chitinophagia</taxon>
        <taxon>Chitinophagales</taxon>
        <taxon>Chitinophagaceae</taxon>
        <taxon>Chitinophaga</taxon>
    </lineage>
</organism>
<dbReference type="STRING" id="29529.SAMN04488122_0909"/>
<protein>
    <submittedName>
        <fullName evidence="1">Uncharacterized protein</fullName>
    </submittedName>
</protein>
<evidence type="ECO:0000313" key="2">
    <source>
        <dbReference type="Proteomes" id="UP000199310"/>
    </source>
</evidence>
<evidence type="ECO:0000313" key="1">
    <source>
        <dbReference type="EMBL" id="SEW16504.1"/>
    </source>
</evidence>
<dbReference type="RefSeq" id="WP_089891140.1">
    <property type="nucleotide sequence ID" value="NZ_FOJG01000001.1"/>
</dbReference>
<accession>A0A1I0PQ21</accession>
<sequence length="71" mass="8240">MKTKLQIVDMEGETINITDLDTAIMQARNFSGYSTRDPNHKAFMANRGRYWKDVLEKLLQLKQKQHGNAET</sequence>
<dbReference type="OrthoDB" id="798594at2"/>
<gene>
    <name evidence="1" type="ORF">SAMN04488122_0909</name>
</gene>